<dbReference type="SUPFAM" id="SSF51905">
    <property type="entry name" value="FAD/NAD(P)-binding domain"/>
    <property type="match status" value="1"/>
</dbReference>
<proteinExistence type="predicted"/>
<evidence type="ECO:0000313" key="3">
    <source>
        <dbReference type="Proteomes" id="UP001327560"/>
    </source>
</evidence>
<protein>
    <submittedName>
        <fullName evidence="2">Protein HOTHEAD isoform X2</fullName>
    </submittedName>
</protein>
<organism evidence="2 3">
    <name type="scientific">Canna indica</name>
    <name type="common">Indian-shot</name>
    <dbReference type="NCBI Taxonomy" id="4628"/>
    <lineage>
        <taxon>Eukaryota</taxon>
        <taxon>Viridiplantae</taxon>
        <taxon>Streptophyta</taxon>
        <taxon>Embryophyta</taxon>
        <taxon>Tracheophyta</taxon>
        <taxon>Spermatophyta</taxon>
        <taxon>Magnoliopsida</taxon>
        <taxon>Liliopsida</taxon>
        <taxon>Zingiberales</taxon>
        <taxon>Cannaceae</taxon>
        <taxon>Canna</taxon>
    </lineage>
</organism>
<dbReference type="Gene3D" id="3.50.50.60">
    <property type="entry name" value="FAD/NAD(P)-binding domain"/>
    <property type="match status" value="1"/>
</dbReference>
<dbReference type="PANTHER" id="PTHR45968:SF3">
    <property type="entry name" value="OS04G0573100 PROTEIN"/>
    <property type="match status" value="1"/>
</dbReference>
<name>A0AAQ3QAE1_9LILI</name>
<dbReference type="AlphaFoldDB" id="A0AAQ3QAE1"/>
<reference evidence="2 3" key="1">
    <citation type="submission" date="2023-10" db="EMBL/GenBank/DDBJ databases">
        <title>Chromosome-scale genome assembly provides insights into flower coloration mechanisms of Canna indica.</title>
        <authorList>
            <person name="Li C."/>
        </authorList>
    </citation>
    <scope>NUCLEOTIDE SEQUENCE [LARGE SCALE GENOMIC DNA]</scope>
    <source>
        <tissue evidence="2">Flower</tissue>
    </source>
</reference>
<dbReference type="InterPro" id="IPR036188">
    <property type="entry name" value="FAD/NAD-bd_sf"/>
</dbReference>
<evidence type="ECO:0000313" key="2">
    <source>
        <dbReference type="EMBL" id="WOL05421.1"/>
    </source>
</evidence>
<feature type="chain" id="PRO_5042966179" evidence="1">
    <location>
        <begin position="17"/>
        <end position="141"/>
    </location>
</feature>
<sequence length="141" mass="15414">MATPSLLALLLSSLLTQEKYYSLLLPVHFPMLSRLLLRRSKPLLGTLFAQPFASPNYTFLEHAVEAPLVSYHDNIIGGGGTAGCPLAATLSKTFNVLVLERGGSPYDNAKRIISCFFDLLLPTYLLFLLTRCLSSQLIGAL</sequence>
<accession>A0AAQ3QAE1</accession>
<keyword evidence="1" id="KW-0732">Signal</keyword>
<dbReference type="EMBL" id="CP136893">
    <property type="protein sequence ID" value="WOL05421.1"/>
    <property type="molecule type" value="Genomic_DNA"/>
</dbReference>
<dbReference type="InterPro" id="IPR051871">
    <property type="entry name" value="GMC_Oxidoreductase-Related"/>
</dbReference>
<dbReference type="PANTHER" id="PTHR45968">
    <property type="entry name" value="OSJNBA0019K04.7 PROTEIN"/>
    <property type="match status" value="1"/>
</dbReference>
<feature type="signal peptide" evidence="1">
    <location>
        <begin position="1"/>
        <end position="16"/>
    </location>
</feature>
<evidence type="ECO:0000256" key="1">
    <source>
        <dbReference type="SAM" id="SignalP"/>
    </source>
</evidence>
<dbReference type="Proteomes" id="UP001327560">
    <property type="component" value="Chromosome 4"/>
</dbReference>
<keyword evidence="3" id="KW-1185">Reference proteome</keyword>
<gene>
    <name evidence="2" type="ORF">Cni_G14150</name>
</gene>